<dbReference type="InterPro" id="IPR040255">
    <property type="entry name" value="Non-specific_endonuclease"/>
</dbReference>
<evidence type="ECO:0000256" key="2">
    <source>
        <dbReference type="PIRSR" id="PIRSR640255-2"/>
    </source>
</evidence>
<dbReference type="PANTHER" id="PTHR13966:SF5">
    <property type="entry name" value="ENDONUCLEASE G, MITOCHONDRIAL"/>
    <property type="match status" value="1"/>
</dbReference>
<evidence type="ECO:0000256" key="3">
    <source>
        <dbReference type="SAM" id="MobiDB-lite"/>
    </source>
</evidence>
<dbReference type="GO" id="GO:0004519">
    <property type="term" value="F:endonuclease activity"/>
    <property type="evidence" value="ECO:0007669"/>
    <property type="project" value="UniProtKB-KW"/>
</dbReference>
<dbReference type="SMART" id="SM00892">
    <property type="entry name" value="Endonuclease_NS"/>
    <property type="match status" value="1"/>
</dbReference>
<evidence type="ECO:0000259" key="4">
    <source>
        <dbReference type="SMART" id="SM00477"/>
    </source>
</evidence>
<dbReference type="EMBL" id="CP014209">
    <property type="protein sequence ID" value="ANC32232.1"/>
    <property type="molecule type" value="Genomic_DNA"/>
</dbReference>
<dbReference type="Gene3D" id="3.40.570.10">
    <property type="entry name" value="Extracellular Endonuclease, subunit A"/>
    <property type="match status" value="1"/>
</dbReference>
<feature type="binding site" evidence="2">
    <location>
        <position position="145"/>
    </location>
    <ligand>
        <name>Mg(2+)</name>
        <dbReference type="ChEBI" id="CHEBI:18420"/>
        <note>catalytic</note>
    </ligand>
</feature>
<dbReference type="SMART" id="SM00477">
    <property type="entry name" value="NUC"/>
    <property type="match status" value="1"/>
</dbReference>
<dbReference type="InterPro" id="IPR044925">
    <property type="entry name" value="His-Me_finger_sf"/>
</dbReference>
<dbReference type="SUPFAM" id="SSF54060">
    <property type="entry name" value="His-Me finger endonucleases"/>
    <property type="match status" value="1"/>
</dbReference>
<dbReference type="Proteomes" id="UP000076794">
    <property type="component" value="Chromosome"/>
</dbReference>
<dbReference type="InterPro" id="IPR001604">
    <property type="entry name" value="Endo_G_ENPP1-like_dom"/>
</dbReference>
<feature type="active site" description="Proton acceptor" evidence="1">
    <location>
        <position position="109"/>
    </location>
</feature>
<feature type="compositionally biased region" description="Polar residues" evidence="3">
    <location>
        <begin position="245"/>
        <end position="257"/>
    </location>
</feature>
<dbReference type="PATRIC" id="fig|1300344.3.peg.2716"/>
<protein>
    <submittedName>
        <fullName evidence="6">DNA/RNA non-specific endonuclease</fullName>
    </submittedName>
</protein>
<dbReference type="STRING" id="1300344.I598_2703"/>
<keyword evidence="6" id="KW-0255">Endonuclease</keyword>
<dbReference type="GO" id="GO:0016787">
    <property type="term" value="F:hydrolase activity"/>
    <property type="evidence" value="ECO:0007669"/>
    <property type="project" value="InterPro"/>
</dbReference>
<evidence type="ECO:0000313" key="7">
    <source>
        <dbReference type="Proteomes" id="UP000076794"/>
    </source>
</evidence>
<dbReference type="Pfam" id="PF01223">
    <property type="entry name" value="Endonuclease_NS"/>
    <property type="match status" value="1"/>
</dbReference>
<feature type="domain" description="ENPP1-3/EXOG-like endonuclease/phosphodiesterase" evidence="4">
    <location>
        <begin position="48"/>
        <end position="349"/>
    </location>
</feature>
<evidence type="ECO:0000313" key="6">
    <source>
        <dbReference type="EMBL" id="ANC32232.1"/>
    </source>
</evidence>
<feature type="region of interest" description="Disordered" evidence="3">
    <location>
        <begin position="204"/>
        <end position="278"/>
    </location>
</feature>
<accession>A0A161HS62</accession>
<name>A0A161HS62_9MICO</name>
<dbReference type="AlphaFoldDB" id="A0A161HS62"/>
<dbReference type="InterPro" id="IPR020821">
    <property type="entry name" value="ENPP1-3/EXOG-like_nuc-like"/>
</dbReference>
<dbReference type="GO" id="GO:0046872">
    <property type="term" value="F:metal ion binding"/>
    <property type="evidence" value="ECO:0007669"/>
    <property type="project" value="UniProtKB-KW"/>
</dbReference>
<keyword evidence="6" id="KW-0540">Nuclease</keyword>
<reference evidence="6 7" key="1">
    <citation type="submission" date="2016-01" db="EMBL/GenBank/DDBJ databases">
        <title>Complete genome sequence of a soil Actinobacterium, Isoptericola dokdonensis DS-3.</title>
        <authorList>
            <person name="Kwon S.-K."/>
            <person name="Kim J.F."/>
        </authorList>
    </citation>
    <scope>NUCLEOTIDE SEQUENCE [LARGE SCALE GENOMIC DNA]</scope>
    <source>
        <strain evidence="6 7">DS-3</strain>
    </source>
</reference>
<evidence type="ECO:0000256" key="1">
    <source>
        <dbReference type="PIRSR" id="PIRSR640255-1"/>
    </source>
</evidence>
<feature type="domain" description="DNA/RNA non-specific endonuclease/pyrophosphatase/phosphodiesterase" evidence="5">
    <location>
        <begin position="47"/>
        <end position="349"/>
    </location>
</feature>
<evidence type="ECO:0000259" key="5">
    <source>
        <dbReference type="SMART" id="SM00892"/>
    </source>
</evidence>
<organism evidence="6 7">
    <name type="scientific">Isoptericola dokdonensis DS-3</name>
    <dbReference type="NCBI Taxonomy" id="1300344"/>
    <lineage>
        <taxon>Bacteria</taxon>
        <taxon>Bacillati</taxon>
        <taxon>Actinomycetota</taxon>
        <taxon>Actinomycetes</taxon>
        <taxon>Micrococcales</taxon>
        <taxon>Promicromonosporaceae</taxon>
        <taxon>Isoptericola</taxon>
    </lineage>
</organism>
<gene>
    <name evidence="6" type="ORF">I598_2703</name>
</gene>
<proteinExistence type="predicted"/>
<dbReference type="PANTHER" id="PTHR13966">
    <property type="entry name" value="ENDONUCLEASE RELATED"/>
    <property type="match status" value="1"/>
</dbReference>
<keyword evidence="6" id="KW-0378">Hydrolase</keyword>
<dbReference type="KEGG" id="ido:I598_2703"/>
<keyword evidence="7" id="KW-1185">Reference proteome</keyword>
<dbReference type="InterPro" id="IPR044929">
    <property type="entry name" value="DNA/RNA_non-sp_Endonuclease_sf"/>
</dbReference>
<dbReference type="GO" id="GO:0003676">
    <property type="term" value="F:nucleic acid binding"/>
    <property type="evidence" value="ECO:0007669"/>
    <property type="project" value="InterPro"/>
</dbReference>
<keyword evidence="2" id="KW-0479">Metal-binding</keyword>
<sequence>MSPADGWLGGVTGYDASFLGPDDALAVPLPAPRVVPGVAPRELRRLDHPHFTVLLDPARRLAAATACTIDGARLRPLPRSGTWRLDPQAPADEQAGPELYARNALDRGHLVRRLDPMWGTVPEAQAAGRATFVYSNAAPQVDRFNQSKELWNGLEDHVLAFADVHDHRVVVHTGCVSDPTDPVYRGVALPRRFWKVAAWAAAAAAPSDDPAGRGGVSALADDRESAQAGTSQRGPARVSAGGRESAQTGASQRSQARVSAGDRESAQAGTSQRELARVSATTEPPMLRAAAFVLDQSPQLDVADLRAATAQALAVGDVPPLGPYRTFQVPVADVERLTGLDLGALVAADVLAGEPAAGRRDVVEPLRVGTVPRSWSPVTTPADLTLAP</sequence>